<organism evidence="1 2">
    <name type="scientific">Coniochaeta ligniaria NRRL 30616</name>
    <dbReference type="NCBI Taxonomy" id="1408157"/>
    <lineage>
        <taxon>Eukaryota</taxon>
        <taxon>Fungi</taxon>
        <taxon>Dikarya</taxon>
        <taxon>Ascomycota</taxon>
        <taxon>Pezizomycotina</taxon>
        <taxon>Sordariomycetes</taxon>
        <taxon>Sordariomycetidae</taxon>
        <taxon>Coniochaetales</taxon>
        <taxon>Coniochaetaceae</taxon>
        <taxon>Coniochaeta</taxon>
    </lineage>
</organism>
<protein>
    <submittedName>
        <fullName evidence="1">Uncharacterized protein</fullName>
    </submittedName>
</protein>
<proteinExistence type="predicted"/>
<accession>A0A1J7JKG0</accession>
<dbReference type="InParanoid" id="A0A1J7JKG0"/>
<evidence type="ECO:0000313" key="1">
    <source>
        <dbReference type="EMBL" id="OIW29756.1"/>
    </source>
</evidence>
<dbReference type="Proteomes" id="UP000182658">
    <property type="component" value="Unassembled WGS sequence"/>
</dbReference>
<gene>
    <name evidence="1" type="ORF">CONLIGDRAFT_344022</name>
</gene>
<evidence type="ECO:0000313" key="2">
    <source>
        <dbReference type="Proteomes" id="UP000182658"/>
    </source>
</evidence>
<keyword evidence="2" id="KW-1185">Reference proteome</keyword>
<dbReference type="AlphaFoldDB" id="A0A1J7JKG0"/>
<sequence>MSLGSGAPQWPRAINAQPGLQMGAAGMLPAVAPSILFAMASDRLHSRLRLAIARYARRVHDMTFFQPLDARWTGQHLWLDNGRIGALAEPHQPRPVAVWRCAKMELVGRKHLIFQVLQAAAMRLRRHLYLGCQDVAPTSHISSPVIPCASQIARKIEPGVSHLELGDWWRW</sequence>
<dbReference type="EMBL" id="KV875097">
    <property type="protein sequence ID" value="OIW29756.1"/>
    <property type="molecule type" value="Genomic_DNA"/>
</dbReference>
<reference evidence="1 2" key="1">
    <citation type="submission" date="2016-10" db="EMBL/GenBank/DDBJ databases">
        <title>Draft genome sequence of Coniochaeta ligniaria NRRL30616, a lignocellulolytic fungus for bioabatement of inhibitors in plant biomass hydrolysates.</title>
        <authorList>
            <consortium name="DOE Joint Genome Institute"/>
            <person name="Jimenez D.J."/>
            <person name="Hector R.E."/>
            <person name="Riley R."/>
            <person name="Sun H."/>
            <person name="Grigoriev I.V."/>
            <person name="Van Elsas J.D."/>
            <person name="Nichols N.N."/>
        </authorList>
    </citation>
    <scope>NUCLEOTIDE SEQUENCE [LARGE SCALE GENOMIC DNA]</scope>
    <source>
        <strain evidence="1 2">NRRL 30616</strain>
    </source>
</reference>
<name>A0A1J7JKG0_9PEZI</name>